<dbReference type="InterPro" id="IPR011990">
    <property type="entry name" value="TPR-like_helical_dom_sf"/>
</dbReference>
<dbReference type="CDD" id="cd15831">
    <property type="entry name" value="BTAD"/>
    <property type="match status" value="1"/>
</dbReference>
<dbReference type="InterPro" id="IPR003593">
    <property type="entry name" value="AAA+_ATPase"/>
</dbReference>
<dbReference type="Gene3D" id="1.10.10.10">
    <property type="entry name" value="Winged helix-like DNA-binding domain superfamily/Winged helix DNA-binding domain"/>
    <property type="match status" value="1"/>
</dbReference>
<dbReference type="Pfam" id="PF00486">
    <property type="entry name" value="Trans_reg_C"/>
    <property type="match status" value="1"/>
</dbReference>
<feature type="DNA-binding region" description="OmpR/PhoB-type" evidence="5">
    <location>
        <begin position="1"/>
        <end position="95"/>
    </location>
</feature>
<sequence>MRFGLLGPLQVTDSEGEEIRIGRPKLRLLLAVLLTHANTPVPLDRLMDMLWEHDPPESASFNVRTYIWTLRGLLSPTGQPETPISTDSRGYMIELGSEQLDSAMFEQLVSCGVDSCRQGEMSAAVDQLTKALGLWRGPAYQDIPHVAEPLVAAVRRLEERRLTAVEHLCDAWFSMGMYAEAVEELWEWVRRYPLRERLTEQLMVALHQVNRSAEALSAFGRLRSHLVEQTGMEPGSPLQALQRRILQSDTEPVSPVRTGLTSHRSNGRFDPKQLPPDVTTFIGRVKELAKLNTMLGARRLGQQGLVIIIHGPAGAGKSALAVHIGSMWAERFVDGQLYVNLQDAPPGMEPSKSIQVLGRFLRALGVSAGHVPPDAEEAAVLFRSIVAGREMLILLDNAADEGRVRSLLPGTSCTVVLVTSRTRLTGLCDVAAELQIDPLCPEDARAMLELHIGNVKTDVDVADLARLADLCEYLPVALQAAASRLNARPGWPMRCLIDRLADDRRRLDELAAGNVALRQSLKASYEVLRQSDHPDDDLAMRAACLISLATDGYVSTKDMASLLDVTLAEGDRAVQRLLDVYLLEAAGADHYRMNSLVRGFARELVNDALDIVGGCRTSRSRDLSRDHRG</sequence>
<dbReference type="InterPro" id="IPR051677">
    <property type="entry name" value="AfsR-DnrI-RedD_regulator"/>
</dbReference>
<evidence type="ECO:0000313" key="9">
    <source>
        <dbReference type="Proteomes" id="UP001612741"/>
    </source>
</evidence>
<accession>A0ABW7YL49</accession>
<comment type="caution">
    <text evidence="8">The sequence shown here is derived from an EMBL/GenBank/DDBJ whole genome shotgun (WGS) entry which is preliminary data.</text>
</comment>
<keyword evidence="9" id="KW-1185">Reference proteome</keyword>
<dbReference type="Proteomes" id="UP001612741">
    <property type="component" value="Unassembled WGS sequence"/>
</dbReference>
<feature type="domain" description="OmpR/PhoB-type" evidence="7">
    <location>
        <begin position="1"/>
        <end position="95"/>
    </location>
</feature>
<evidence type="ECO:0000256" key="4">
    <source>
        <dbReference type="ARBA" id="ARBA00023163"/>
    </source>
</evidence>
<evidence type="ECO:0000259" key="7">
    <source>
        <dbReference type="PROSITE" id="PS51755"/>
    </source>
</evidence>
<proteinExistence type="inferred from homology"/>
<dbReference type="Gene3D" id="3.40.50.300">
    <property type="entry name" value="P-loop containing nucleotide triphosphate hydrolases"/>
    <property type="match status" value="1"/>
</dbReference>
<dbReference type="PANTHER" id="PTHR35807">
    <property type="entry name" value="TRANSCRIPTIONAL REGULATOR REDD-RELATED"/>
    <property type="match status" value="1"/>
</dbReference>
<evidence type="ECO:0000256" key="3">
    <source>
        <dbReference type="ARBA" id="ARBA00023125"/>
    </source>
</evidence>
<dbReference type="InterPro" id="IPR036388">
    <property type="entry name" value="WH-like_DNA-bd_sf"/>
</dbReference>
<evidence type="ECO:0000256" key="1">
    <source>
        <dbReference type="ARBA" id="ARBA00005820"/>
    </source>
</evidence>
<dbReference type="PROSITE" id="PS51755">
    <property type="entry name" value="OMPR_PHOB"/>
    <property type="match status" value="1"/>
</dbReference>
<keyword evidence="4" id="KW-0804">Transcription</keyword>
<dbReference type="SMART" id="SM00862">
    <property type="entry name" value="Trans_reg_C"/>
    <property type="match status" value="1"/>
</dbReference>
<dbReference type="SUPFAM" id="SSF52540">
    <property type="entry name" value="P-loop containing nucleoside triphosphate hydrolases"/>
    <property type="match status" value="1"/>
</dbReference>
<dbReference type="SUPFAM" id="SSF46894">
    <property type="entry name" value="C-terminal effector domain of the bipartite response regulators"/>
    <property type="match status" value="1"/>
</dbReference>
<gene>
    <name evidence="8" type="ORF">ACIBG2_04500</name>
</gene>
<dbReference type="InterPro" id="IPR016032">
    <property type="entry name" value="Sig_transdc_resp-reg_C-effctor"/>
</dbReference>
<evidence type="ECO:0000256" key="5">
    <source>
        <dbReference type="PROSITE-ProRule" id="PRU01091"/>
    </source>
</evidence>
<dbReference type="SMART" id="SM01043">
    <property type="entry name" value="BTAD"/>
    <property type="match status" value="1"/>
</dbReference>
<name>A0ABW7YL49_9ACTN</name>
<dbReference type="SUPFAM" id="SSF48452">
    <property type="entry name" value="TPR-like"/>
    <property type="match status" value="1"/>
</dbReference>
<keyword evidence="3 5" id="KW-0238">DNA-binding</keyword>
<keyword evidence="2" id="KW-0805">Transcription regulation</keyword>
<comment type="similarity">
    <text evidence="1">Belongs to the AfsR/DnrI/RedD regulatory family.</text>
</comment>
<dbReference type="Pfam" id="PF03704">
    <property type="entry name" value="BTAD"/>
    <property type="match status" value="1"/>
</dbReference>
<feature type="region of interest" description="Disordered" evidence="6">
    <location>
        <begin position="252"/>
        <end position="273"/>
    </location>
</feature>
<organism evidence="8 9">
    <name type="scientific">Nonomuraea typhae</name>
    <dbReference type="NCBI Taxonomy" id="2603600"/>
    <lineage>
        <taxon>Bacteria</taxon>
        <taxon>Bacillati</taxon>
        <taxon>Actinomycetota</taxon>
        <taxon>Actinomycetes</taxon>
        <taxon>Streptosporangiales</taxon>
        <taxon>Streptosporangiaceae</taxon>
        <taxon>Nonomuraea</taxon>
    </lineage>
</organism>
<evidence type="ECO:0000256" key="2">
    <source>
        <dbReference type="ARBA" id="ARBA00023015"/>
    </source>
</evidence>
<evidence type="ECO:0000256" key="6">
    <source>
        <dbReference type="SAM" id="MobiDB-lite"/>
    </source>
</evidence>
<dbReference type="EMBL" id="JBITGY010000001">
    <property type="protein sequence ID" value="MFI6496621.1"/>
    <property type="molecule type" value="Genomic_DNA"/>
</dbReference>
<dbReference type="SMART" id="SM00382">
    <property type="entry name" value="AAA"/>
    <property type="match status" value="1"/>
</dbReference>
<dbReference type="RefSeq" id="WP_397078849.1">
    <property type="nucleotide sequence ID" value="NZ_JBITGY010000001.1"/>
</dbReference>
<evidence type="ECO:0000313" key="8">
    <source>
        <dbReference type="EMBL" id="MFI6496621.1"/>
    </source>
</evidence>
<dbReference type="PRINTS" id="PR00364">
    <property type="entry name" value="DISEASERSIST"/>
</dbReference>
<reference evidence="8 9" key="1">
    <citation type="submission" date="2024-10" db="EMBL/GenBank/DDBJ databases">
        <title>The Natural Products Discovery Center: Release of the First 8490 Sequenced Strains for Exploring Actinobacteria Biosynthetic Diversity.</title>
        <authorList>
            <person name="Kalkreuter E."/>
            <person name="Kautsar S.A."/>
            <person name="Yang D."/>
            <person name="Bader C.D."/>
            <person name="Teijaro C.N."/>
            <person name="Fluegel L."/>
            <person name="Davis C.M."/>
            <person name="Simpson J.R."/>
            <person name="Lauterbach L."/>
            <person name="Steele A.D."/>
            <person name="Gui C."/>
            <person name="Meng S."/>
            <person name="Li G."/>
            <person name="Viehrig K."/>
            <person name="Ye F."/>
            <person name="Su P."/>
            <person name="Kiefer A.F."/>
            <person name="Nichols A."/>
            <person name="Cepeda A.J."/>
            <person name="Yan W."/>
            <person name="Fan B."/>
            <person name="Jiang Y."/>
            <person name="Adhikari A."/>
            <person name="Zheng C.-J."/>
            <person name="Schuster L."/>
            <person name="Cowan T.M."/>
            <person name="Smanski M.J."/>
            <person name="Chevrette M.G."/>
            <person name="De Carvalho L.P.S."/>
            <person name="Shen B."/>
        </authorList>
    </citation>
    <scope>NUCLEOTIDE SEQUENCE [LARGE SCALE GENOMIC DNA]</scope>
    <source>
        <strain evidence="8 9">NPDC050545</strain>
    </source>
</reference>
<dbReference type="InterPro" id="IPR027417">
    <property type="entry name" value="P-loop_NTPase"/>
</dbReference>
<dbReference type="PANTHER" id="PTHR35807:SF1">
    <property type="entry name" value="TRANSCRIPTIONAL REGULATOR REDD"/>
    <property type="match status" value="1"/>
</dbReference>
<protein>
    <submittedName>
        <fullName evidence="8">BTAD domain-containing putative transcriptional regulator</fullName>
    </submittedName>
</protein>
<dbReference type="InterPro" id="IPR005158">
    <property type="entry name" value="BTAD"/>
</dbReference>
<dbReference type="InterPro" id="IPR001867">
    <property type="entry name" value="OmpR/PhoB-type_DNA-bd"/>
</dbReference>
<dbReference type="Gene3D" id="1.25.40.10">
    <property type="entry name" value="Tetratricopeptide repeat domain"/>
    <property type="match status" value="1"/>
</dbReference>